<dbReference type="Proteomes" id="UP000265140">
    <property type="component" value="Chromosome 7"/>
</dbReference>
<sequence>MRDSGGSFAQNHWTNELTCAGVPETSILEATGSELVLDPTAPQHVHSCSVYLRLEQHENEPIMFGMENHIGVDQEEEGFNWGEQGEDDWTAPLLSPSHHQIRHTLRDYGSPSQINIQPNEFRVRRLPRWHSLNRTVYLRTCLSLHWRTWCQWAKRAGKRGRGYGRARARWQHCRSRNRKLHSRQKPGLSRLNGGSKSCFQREDREGDDPWAIATNGQVLNDVASCAAKVEERDRMGFRDSPTGLPTIPRSKPHPQKQLSGEHISCVQGMLEEFLQQYGSMIPIHVDEVVDKLQEIFPSESFSDSHRKVVVQHLIQSYQRLSGTCNGQGFPCQL</sequence>
<evidence type="ECO:0000259" key="3">
    <source>
        <dbReference type="Pfam" id="PF19722"/>
    </source>
</evidence>
<feature type="domain" description="Sentrin-specific protease 3/5 conserved" evidence="3">
    <location>
        <begin position="264"/>
        <end position="325"/>
    </location>
</feature>
<dbReference type="AlphaFoldDB" id="A0A3P8XY43"/>
<evidence type="ECO:0000313" key="5">
    <source>
        <dbReference type="Proteomes" id="UP000265140"/>
    </source>
</evidence>
<keyword evidence="5" id="KW-1185">Reference proteome</keyword>
<evidence type="ECO:0000313" key="4">
    <source>
        <dbReference type="Ensembl" id="ENSELUP00000009337.2"/>
    </source>
</evidence>
<accession>A0A3P8XY43</accession>
<keyword evidence="1" id="KW-0833">Ubl conjugation pathway</keyword>
<feature type="region of interest" description="Disordered" evidence="2">
    <location>
        <begin position="236"/>
        <end position="260"/>
    </location>
</feature>
<evidence type="ECO:0000256" key="1">
    <source>
        <dbReference type="ARBA" id="ARBA00022786"/>
    </source>
</evidence>
<dbReference type="InParanoid" id="A0A3P8XY43"/>
<protein>
    <recommendedName>
        <fullName evidence="3">Sentrin-specific protease 3/5 conserved domain-containing protein</fullName>
    </recommendedName>
</protein>
<dbReference type="STRING" id="8010.ENSELUP00000009342"/>
<dbReference type="Bgee" id="ENSELUG00000009932">
    <property type="expression patterns" value="Expressed in ovary and 14 other cell types or tissues"/>
</dbReference>
<evidence type="ECO:0000256" key="2">
    <source>
        <dbReference type="SAM" id="MobiDB-lite"/>
    </source>
</evidence>
<proteinExistence type="predicted"/>
<reference evidence="4" key="4">
    <citation type="submission" date="2025-09" db="UniProtKB">
        <authorList>
            <consortium name="Ensembl"/>
        </authorList>
    </citation>
    <scope>IDENTIFICATION</scope>
</reference>
<reference evidence="4" key="3">
    <citation type="submission" date="2025-08" db="UniProtKB">
        <authorList>
            <consortium name="Ensembl"/>
        </authorList>
    </citation>
    <scope>IDENTIFICATION</scope>
</reference>
<reference evidence="5" key="1">
    <citation type="journal article" date="2014" name="PLoS ONE">
        <title>The genome and linkage map of the northern pike (Esox lucius): conserved synteny revealed between the salmonid sister group and the Neoteleostei.</title>
        <authorList>
            <person name="Rondeau E.B."/>
            <person name="Minkley D.R."/>
            <person name="Leong J.S."/>
            <person name="Messmer A.M."/>
            <person name="Jantzen J.R."/>
            <person name="von Schalburg K.R."/>
            <person name="Lemon C."/>
            <person name="Bird N.H."/>
            <person name="Koop B.F."/>
        </authorList>
    </citation>
    <scope>NUCLEOTIDE SEQUENCE</scope>
</reference>
<dbReference type="Pfam" id="PF19722">
    <property type="entry name" value="SENP3_5_N"/>
    <property type="match status" value="1"/>
</dbReference>
<dbReference type="InterPro" id="IPR045577">
    <property type="entry name" value="SENP3_5_cons_dom"/>
</dbReference>
<feature type="region of interest" description="Disordered" evidence="2">
    <location>
        <begin position="176"/>
        <end position="203"/>
    </location>
</feature>
<name>A0A3P8XY43_ESOLU</name>
<dbReference type="GeneTree" id="ENSGT00940000156309"/>
<organism evidence="4 5">
    <name type="scientific">Esox lucius</name>
    <name type="common">Northern pike</name>
    <dbReference type="NCBI Taxonomy" id="8010"/>
    <lineage>
        <taxon>Eukaryota</taxon>
        <taxon>Metazoa</taxon>
        <taxon>Chordata</taxon>
        <taxon>Craniata</taxon>
        <taxon>Vertebrata</taxon>
        <taxon>Euteleostomi</taxon>
        <taxon>Actinopterygii</taxon>
        <taxon>Neopterygii</taxon>
        <taxon>Teleostei</taxon>
        <taxon>Protacanthopterygii</taxon>
        <taxon>Esociformes</taxon>
        <taxon>Esocidae</taxon>
        <taxon>Esox</taxon>
    </lineage>
</organism>
<dbReference type="OrthoDB" id="1939479at2759"/>
<dbReference type="Ensembl" id="ENSELUT00000004017.3">
    <property type="protein sequence ID" value="ENSELUP00000009337.2"/>
    <property type="gene ID" value="ENSELUG00000009932.3"/>
</dbReference>
<reference evidence="4" key="2">
    <citation type="submission" date="2020-02" db="EMBL/GenBank/DDBJ databases">
        <title>Esox lucius (northern pike) genome, fEsoLuc1, primary haplotype.</title>
        <authorList>
            <person name="Myers G."/>
            <person name="Karagic N."/>
            <person name="Meyer A."/>
            <person name="Pippel M."/>
            <person name="Reichard M."/>
            <person name="Winkler S."/>
            <person name="Tracey A."/>
            <person name="Sims Y."/>
            <person name="Howe K."/>
            <person name="Rhie A."/>
            <person name="Formenti G."/>
            <person name="Durbin R."/>
            <person name="Fedrigo O."/>
            <person name="Jarvis E.D."/>
        </authorList>
    </citation>
    <scope>NUCLEOTIDE SEQUENCE [LARGE SCALE GENOMIC DNA]</scope>
</reference>